<proteinExistence type="inferred from homology"/>
<dbReference type="GO" id="GO:0046872">
    <property type="term" value="F:metal ion binding"/>
    <property type="evidence" value="ECO:0007669"/>
    <property type="project" value="UniProtKB-KW"/>
</dbReference>
<evidence type="ECO:0000256" key="16">
    <source>
        <dbReference type="ARBA" id="ARBA00023136"/>
    </source>
</evidence>
<feature type="transmembrane region" description="Helical" evidence="18">
    <location>
        <begin position="62"/>
        <end position="80"/>
    </location>
</feature>
<dbReference type="InterPro" id="IPR018303">
    <property type="entry name" value="ATPase_P-typ_P_site"/>
</dbReference>
<keyword evidence="7" id="KW-0109">Calcium transport</keyword>
<evidence type="ECO:0000256" key="9">
    <source>
        <dbReference type="ARBA" id="ARBA00022723"/>
    </source>
</evidence>
<keyword evidence="4" id="KW-0813">Transport</keyword>
<dbReference type="GO" id="GO:0005391">
    <property type="term" value="F:P-type sodium:potassium-exchanging transporter activity"/>
    <property type="evidence" value="ECO:0007669"/>
    <property type="project" value="TreeGrafter"/>
</dbReference>
<name>A0A6N3CW48_STRSL</name>
<dbReference type="FunFam" id="2.70.150.10:FF:000016">
    <property type="entry name" value="Calcium-transporting P-type ATPase putative"/>
    <property type="match status" value="1"/>
</dbReference>
<sequence>MSKEQSKALFYTQGEEEVLKSLDTSIDGLSTAQAKERLDAYGYNELDEGEKRSLLSKFIDQFKDLMIIILLVAAALSVITEGMHGLTDACIILAVVVLNAAFGVYQEGQAEAAIEALKNMSSPLARVRRDGNVVEIDSRELVPGDIVLLEAGDVVPADMRLLEAASLKIEEAALTGESVPVEKDITETVEAEAGIGDRVNMGYQNSNVTYGRGTGVVTNTGMYTEVGKIADMLANADESQTPLKQSLEQLSKTLTYLIIAIALVTFLVSVFIRGEQPLEGLMVAVALAVAAIPEGLPAIVTILLSLGTTTLAKRNSIVRKLPAVETLGSTEIIASDKTGTLTMNQMTVEKVYTNGQLQSAATELGADNTTLRIMNFANDTKVDPDGKLIGDPTETALVQFGLDHNFDVRDVLKSEPRVAELPFDSDRKLMSTIHKEADGTYFVAVKGAPDQLLKRVTRIEINGEVRPITDEDKQAILATNKDLAKQALRVLMMAYKTTNDIPTLESEVVESDLIFSGLVGMIDPERPEAAEAVRVAKEAGIRPIMITGDHQDTAEAIAKRLGIIDPNDTEDHVFTGAELNELSDEEFQKVFKQYSVYARVSPEHKVRIVKAWQNDGKVVAMTGDGVNDAPSLKTADIGIGMGITGTEVSKGASDMVLADDNFATIIVAVEEGRKVFSNIQKSIQYLLSANMAEVFIIFFATLFGWDVLQPVHLLWINLVTDTLPAIALGVEPAEPGIMTHKPRGRQSNFFDGGVFGAIMYQGVFQTILVLAVYGWGLVFPEHHTQAEIHADALTMAFATLGLIQLLHAFNVKSVYQSVFKVGLFRNKTFNWAIPVAFVLLMATIVVPGFNNLFHVSHLSLTQWLAVIVGSFLIVVLVELVKAIQRALGKDKDAI</sequence>
<dbReference type="GO" id="GO:0005388">
    <property type="term" value="F:P-type calcium transporter activity"/>
    <property type="evidence" value="ECO:0007669"/>
    <property type="project" value="UniProtKB-EC"/>
</dbReference>
<keyword evidence="8 18" id="KW-0812">Transmembrane</keyword>
<dbReference type="Gene3D" id="1.20.1110.10">
    <property type="entry name" value="Calcium-transporting ATPase, transmembrane domain"/>
    <property type="match status" value="1"/>
</dbReference>
<feature type="transmembrane region" description="Helical" evidence="18">
    <location>
        <begin position="861"/>
        <end position="880"/>
    </location>
</feature>
<dbReference type="InterPro" id="IPR023299">
    <property type="entry name" value="ATPase_P-typ_cyto_dom_N"/>
</dbReference>
<dbReference type="GO" id="GO:0005886">
    <property type="term" value="C:plasma membrane"/>
    <property type="evidence" value="ECO:0007669"/>
    <property type="project" value="UniProtKB-SubCell"/>
</dbReference>
<dbReference type="PRINTS" id="PR00119">
    <property type="entry name" value="CATATPASE"/>
</dbReference>
<dbReference type="Gene3D" id="3.40.1110.10">
    <property type="entry name" value="Calcium-transporting ATPase, cytoplasmic domain N"/>
    <property type="match status" value="1"/>
</dbReference>
<dbReference type="FunFam" id="3.40.50.1000:FF:000028">
    <property type="entry name" value="Calcium-transporting P-type ATPase, putative"/>
    <property type="match status" value="1"/>
</dbReference>
<dbReference type="Pfam" id="PF13246">
    <property type="entry name" value="Cation_ATPase"/>
    <property type="match status" value="1"/>
</dbReference>
<evidence type="ECO:0000256" key="10">
    <source>
        <dbReference type="ARBA" id="ARBA00022741"/>
    </source>
</evidence>
<dbReference type="GO" id="GO:0006883">
    <property type="term" value="P:intracellular sodium ion homeostasis"/>
    <property type="evidence" value="ECO:0007669"/>
    <property type="project" value="TreeGrafter"/>
</dbReference>
<dbReference type="PANTHER" id="PTHR43294">
    <property type="entry name" value="SODIUM/POTASSIUM-TRANSPORTING ATPASE SUBUNIT ALPHA"/>
    <property type="match status" value="1"/>
</dbReference>
<dbReference type="SUPFAM" id="SSF56784">
    <property type="entry name" value="HAD-like"/>
    <property type="match status" value="1"/>
</dbReference>
<evidence type="ECO:0000256" key="11">
    <source>
        <dbReference type="ARBA" id="ARBA00022837"/>
    </source>
</evidence>
<keyword evidence="10" id="KW-0547">Nucleotide-binding</keyword>
<dbReference type="SFLD" id="SFLDF00027">
    <property type="entry name" value="p-type_atpase"/>
    <property type="match status" value="1"/>
</dbReference>
<organism evidence="20">
    <name type="scientific">Streptococcus salivarius</name>
    <dbReference type="NCBI Taxonomy" id="1304"/>
    <lineage>
        <taxon>Bacteria</taxon>
        <taxon>Bacillati</taxon>
        <taxon>Bacillota</taxon>
        <taxon>Bacilli</taxon>
        <taxon>Lactobacillales</taxon>
        <taxon>Streptococcaceae</taxon>
        <taxon>Streptococcus</taxon>
    </lineage>
</organism>
<dbReference type="GO" id="GO:0005524">
    <property type="term" value="F:ATP binding"/>
    <property type="evidence" value="ECO:0007669"/>
    <property type="project" value="UniProtKB-KW"/>
</dbReference>
<dbReference type="SUPFAM" id="SSF81660">
    <property type="entry name" value="Metal cation-transporting ATPase, ATP-binding domain N"/>
    <property type="match status" value="1"/>
</dbReference>
<dbReference type="GO" id="GO:0030007">
    <property type="term" value="P:intracellular potassium ion homeostasis"/>
    <property type="evidence" value="ECO:0007669"/>
    <property type="project" value="TreeGrafter"/>
</dbReference>
<evidence type="ECO:0000259" key="19">
    <source>
        <dbReference type="SMART" id="SM00831"/>
    </source>
</evidence>
<dbReference type="GO" id="GO:0016887">
    <property type="term" value="F:ATP hydrolysis activity"/>
    <property type="evidence" value="ECO:0007669"/>
    <property type="project" value="InterPro"/>
</dbReference>
<dbReference type="Gene3D" id="2.70.150.10">
    <property type="entry name" value="Calcium-transporting ATPase, cytoplasmic transduction domain A"/>
    <property type="match status" value="1"/>
</dbReference>
<dbReference type="SUPFAM" id="SSF81653">
    <property type="entry name" value="Calcium ATPase, transduction domain A"/>
    <property type="match status" value="1"/>
</dbReference>
<dbReference type="SFLD" id="SFLDS00003">
    <property type="entry name" value="Haloacid_Dehalogenase"/>
    <property type="match status" value="1"/>
</dbReference>
<dbReference type="EMBL" id="CACRUJ010000008">
    <property type="protein sequence ID" value="VYU20900.1"/>
    <property type="molecule type" value="Genomic_DNA"/>
</dbReference>
<dbReference type="SUPFAM" id="SSF81665">
    <property type="entry name" value="Calcium ATPase, transmembrane domain M"/>
    <property type="match status" value="1"/>
</dbReference>
<feature type="domain" description="Cation-transporting P-type ATPase N-terminal" evidence="19">
    <location>
        <begin position="9"/>
        <end position="82"/>
    </location>
</feature>
<dbReference type="InterPro" id="IPR008250">
    <property type="entry name" value="ATPase_P-typ_transduc_dom_A_sf"/>
</dbReference>
<dbReference type="InterPro" id="IPR004014">
    <property type="entry name" value="ATPase_P-typ_cation-transptr_N"/>
</dbReference>
<feature type="transmembrane region" description="Helical" evidence="18">
    <location>
        <begin position="254"/>
        <end position="274"/>
    </location>
</feature>
<dbReference type="Pfam" id="PF00689">
    <property type="entry name" value="Cation_ATPase_C"/>
    <property type="match status" value="1"/>
</dbReference>
<comment type="catalytic activity">
    <reaction evidence="17">
        <text>Ca(2+)(in) + ATP + H2O = Ca(2+)(out) + ADP + phosphate + H(+)</text>
        <dbReference type="Rhea" id="RHEA:18105"/>
        <dbReference type="ChEBI" id="CHEBI:15377"/>
        <dbReference type="ChEBI" id="CHEBI:15378"/>
        <dbReference type="ChEBI" id="CHEBI:29108"/>
        <dbReference type="ChEBI" id="CHEBI:30616"/>
        <dbReference type="ChEBI" id="CHEBI:43474"/>
        <dbReference type="ChEBI" id="CHEBI:456216"/>
        <dbReference type="EC" id="7.2.2.10"/>
    </reaction>
</comment>
<keyword evidence="9" id="KW-0479">Metal-binding</keyword>
<dbReference type="InterPro" id="IPR050510">
    <property type="entry name" value="Cation_transp_ATPase_P-type"/>
</dbReference>
<protein>
    <recommendedName>
        <fullName evidence="3">P-type Ca(2+) transporter</fullName>
        <ecNumber evidence="3">7.2.2.10</ecNumber>
    </recommendedName>
</protein>
<dbReference type="InterPro" id="IPR023214">
    <property type="entry name" value="HAD_sf"/>
</dbReference>
<evidence type="ECO:0000256" key="13">
    <source>
        <dbReference type="ARBA" id="ARBA00022967"/>
    </source>
</evidence>
<dbReference type="PANTHER" id="PTHR43294:SF20">
    <property type="entry name" value="P-TYPE ATPASE"/>
    <property type="match status" value="1"/>
</dbReference>
<feature type="transmembrane region" description="Helical" evidence="18">
    <location>
        <begin position="280"/>
        <end position="306"/>
    </location>
</feature>
<dbReference type="InterPro" id="IPR044492">
    <property type="entry name" value="P_typ_ATPase_HD_dom"/>
</dbReference>
<keyword evidence="20" id="KW-0378">Hydrolase</keyword>
<dbReference type="Pfam" id="PF00122">
    <property type="entry name" value="E1-E2_ATPase"/>
    <property type="match status" value="1"/>
</dbReference>
<accession>A0A6N3CW48</accession>
<evidence type="ECO:0000256" key="1">
    <source>
        <dbReference type="ARBA" id="ARBA00004651"/>
    </source>
</evidence>
<keyword evidence="11" id="KW-0106">Calcium</keyword>
<comment type="subcellular location">
    <subcellularLocation>
        <location evidence="1">Cell membrane</location>
        <topology evidence="1">Multi-pass membrane protein</topology>
    </subcellularLocation>
</comment>
<keyword evidence="6" id="KW-0597">Phosphoprotein</keyword>
<feature type="transmembrane region" description="Helical" evidence="18">
    <location>
        <begin position="829"/>
        <end position="849"/>
    </location>
</feature>
<evidence type="ECO:0000256" key="6">
    <source>
        <dbReference type="ARBA" id="ARBA00022553"/>
    </source>
</evidence>
<feature type="transmembrane region" description="Helical" evidence="18">
    <location>
        <begin position="754"/>
        <end position="776"/>
    </location>
</feature>
<feature type="transmembrane region" description="Helical" evidence="18">
    <location>
        <begin position="788"/>
        <end position="809"/>
    </location>
</feature>
<evidence type="ECO:0000256" key="12">
    <source>
        <dbReference type="ARBA" id="ARBA00022840"/>
    </source>
</evidence>
<feature type="transmembrane region" description="Helical" evidence="18">
    <location>
        <begin position="86"/>
        <end position="105"/>
    </location>
</feature>
<dbReference type="EC" id="7.2.2.10" evidence="3"/>
<dbReference type="PROSITE" id="PS00154">
    <property type="entry name" value="ATPASE_E1_E2"/>
    <property type="match status" value="1"/>
</dbReference>
<dbReference type="Gene3D" id="3.40.50.1000">
    <property type="entry name" value="HAD superfamily/HAD-like"/>
    <property type="match status" value="1"/>
</dbReference>
<dbReference type="SMART" id="SM00831">
    <property type="entry name" value="Cation_ATPase_N"/>
    <property type="match status" value="1"/>
</dbReference>
<keyword evidence="5" id="KW-1003">Cell membrane</keyword>
<dbReference type="Pfam" id="PF00690">
    <property type="entry name" value="Cation_ATPase_N"/>
    <property type="match status" value="1"/>
</dbReference>
<evidence type="ECO:0000256" key="8">
    <source>
        <dbReference type="ARBA" id="ARBA00022692"/>
    </source>
</evidence>
<evidence type="ECO:0000256" key="18">
    <source>
        <dbReference type="SAM" id="Phobius"/>
    </source>
</evidence>
<keyword evidence="13" id="KW-1278">Translocase</keyword>
<dbReference type="NCBIfam" id="TIGR01494">
    <property type="entry name" value="ATPase_P-type"/>
    <property type="match status" value="3"/>
</dbReference>
<dbReference type="InterPro" id="IPR006068">
    <property type="entry name" value="ATPase_P-typ_cation-transptr_C"/>
</dbReference>
<dbReference type="CDD" id="cd02089">
    <property type="entry name" value="P-type_ATPase_Ca_prok"/>
    <property type="match status" value="1"/>
</dbReference>
<keyword evidence="15" id="KW-0406">Ion transport</keyword>
<evidence type="ECO:0000313" key="20">
    <source>
        <dbReference type="EMBL" id="VYU20900.1"/>
    </source>
</evidence>
<dbReference type="FunFam" id="3.40.1110.10:FF:000053">
    <property type="entry name" value="Cation-transporting ATPase, E1-E2 family"/>
    <property type="match status" value="1"/>
</dbReference>
<keyword evidence="14 18" id="KW-1133">Transmembrane helix</keyword>
<evidence type="ECO:0000256" key="5">
    <source>
        <dbReference type="ARBA" id="ARBA00022475"/>
    </source>
</evidence>
<dbReference type="RefSeq" id="WP_060972358.1">
    <property type="nucleotide sequence ID" value="NZ_CACRUJ010000008.1"/>
</dbReference>
<dbReference type="InterPro" id="IPR001757">
    <property type="entry name" value="P_typ_ATPase"/>
</dbReference>
<evidence type="ECO:0000256" key="4">
    <source>
        <dbReference type="ARBA" id="ARBA00022448"/>
    </source>
</evidence>
<dbReference type="PRINTS" id="PR00120">
    <property type="entry name" value="HATPASE"/>
</dbReference>
<dbReference type="InterPro" id="IPR036412">
    <property type="entry name" value="HAD-like_sf"/>
</dbReference>
<keyword evidence="12" id="KW-0067">ATP-binding</keyword>
<dbReference type="InterPro" id="IPR059000">
    <property type="entry name" value="ATPase_P-type_domA"/>
</dbReference>
<dbReference type="AlphaFoldDB" id="A0A6N3CW48"/>
<feature type="transmembrane region" description="Helical" evidence="18">
    <location>
        <begin position="683"/>
        <end position="705"/>
    </location>
</feature>
<dbReference type="GO" id="GO:0036376">
    <property type="term" value="P:sodium ion export across plasma membrane"/>
    <property type="evidence" value="ECO:0007669"/>
    <property type="project" value="TreeGrafter"/>
</dbReference>
<gene>
    <name evidence="20" type="ORF">SSLFYP6_01815</name>
</gene>
<dbReference type="GO" id="GO:1902600">
    <property type="term" value="P:proton transmembrane transport"/>
    <property type="evidence" value="ECO:0007669"/>
    <property type="project" value="TreeGrafter"/>
</dbReference>
<reference evidence="20" key="1">
    <citation type="submission" date="2019-11" db="EMBL/GenBank/DDBJ databases">
        <authorList>
            <person name="Feng L."/>
        </authorList>
    </citation>
    <scope>NUCLEOTIDE SEQUENCE</scope>
    <source>
        <strain evidence="20">SSalivariusLFYP6</strain>
    </source>
</reference>
<comment type="similarity">
    <text evidence="2">Belongs to the cation transport ATPase (P-type) (TC 3.A.3) family. Type IIA subfamily.</text>
</comment>
<keyword evidence="16 18" id="KW-0472">Membrane</keyword>
<evidence type="ECO:0000256" key="17">
    <source>
        <dbReference type="ARBA" id="ARBA00048694"/>
    </source>
</evidence>
<dbReference type="GO" id="GO:1990573">
    <property type="term" value="P:potassium ion import across plasma membrane"/>
    <property type="evidence" value="ECO:0007669"/>
    <property type="project" value="TreeGrafter"/>
</dbReference>
<evidence type="ECO:0000256" key="7">
    <source>
        <dbReference type="ARBA" id="ARBA00022568"/>
    </source>
</evidence>
<evidence type="ECO:0000256" key="15">
    <source>
        <dbReference type="ARBA" id="ARBA00023065"/>
    </source>
</evidence>
<dbReference type="InterPro" id="IPR023298">
    <property type="entry name" value="ATPase_P-typ_TM_dom_sf"/>
</dbReference>
<evidence type="ECO:0000256" key="14">
    <source>
        <dbReference type="ARBA" id="ARBA00022989"/>
    </source>
</evidence>
<evidence type="ECO:0000256" key="3">
    <source>
        <dbReference type="ARBA" id="ARBA00012790"/>
    </source>
</evidence>
<evidence type="ECO:0000256" key="2">
    <source>
        <dbReference type="ARBA" id="ARBA00005675"/>
    </source>
</evidence>
<dbReference type="SFLD" id="SFLDG00002">
    <property type="entry name" value="C1.7:_P-type_atpase_like"/>
    <property type="match status" value="1"/>
</dbReference>